<evidence type="ECO:0000256" key="1">
    <source>
        <dbReference type="SAM" id="Phobius"/>
    </source>
</evidence>
<gene>
    <name evidence="2" type="ORF">ANCDUO_02361</name>
</gene>
<feature type="transmembrane region" description="Helical" evidence="1">
    <location>
        <begin position="106"/>
        <end position="127"/>
    </location>
</feature>
<dbReference type="Proteomes" id="UP000054047">
    <property type="component" value="Unassembled WGS sequence"/>
</dbReference>
<keyword evidence="1" id="KW-0472">Membrane</keyword>
<reference evidence="2 3" key="1">
    <citation type="submission" date="2013-12" db="EMBL/GenBank/DDBJ databases">
        <title>Draft genome of the parsitic nematode Ancylostoma duodenale.</title>
        <authorList>
            <person name="Mitreva M."/>
        </authorList>
    </citation>
    <scope>NUCLEOTIDE SEQUENCE [LARGE SCALE GENOMIC DNA]</scope>
    <source>
        <strain evidence="2 3">Zhejiang</strain>
    </source>
</reference>
<keyword evidence="1" id="KW-0812">Transmembrane</keyword>
<evidence type="ECO:0008006" key="4">
    <source>
        <dbReference type="Google" id="ProtNLM"/>
    </source>
</evidence>
<keyword evidence="1" id="KW-1133">Transmembrane helix</keyword>
<accession>A0A0C2DBU9</accession>
<sequence length="215" mass="24130">MCYAHQSSLLNINTDLNSWKETMGSSVSPSTRDLTAAEQTSIQYIDKDLEIRSYLYAAFGVIVCVSSTTCILVFSARELRGRYIMFLALSFGDLAPPKEEERRQRMILTITGISVLLVSIPCLFMVIDEWGVPRINELITGVAYCLYGVHSSLSLIVYTVFRPDFRTQLLLLVGFHKSTNTEVEKNSSQRGAYKQQGANNIHVLSKSQSSSKIQR</sequence>
<dbReference type="EMBL" id="KN726751">
    <property type="protein sequence ID" value="KIH67308.1"/>
    <property type="molecule type" value="Genomic_DNA"/>
</dbReference>
<dbReference type="AlphaFoldDB" id="A0A0C2DBU9"/>
<keyword evidence="3" id="KW-1185">Reference proteome</keyword>
<proteinExistence type="predicted"/>
<dbReference type="OrthoDB" id="5862307at2759"/>
<organism evidence="2 3">
    <name type="scientific">Ancylostoma duodenale</name>
    <dbReference type="NCBI Taxonomy" id="51022"/>
    <lineage>
        <taxon>Eukaryota</taxon>
        <taxon>Metazoa</taxon>
        <taxon>Ecdysozoa</taxon>
        <taxon>Nematoda</taxon>
        <taxon>Chromadorea</taxon>
        <taxon>Rhabditida</taxon>
        <taxon>Rhabditina</taxon>
        <taxon>Rhabditomorpha</taxon>
        <taxon>Strongyloidea</taxon>
        <taxon>Ancylostomatidae</taxon>
        <taxon>Ancylostomatinae</taxon>
        <taxon>Ancylostoma</taxon>
    </lineage>
</organism>
<evidence type="ECO:0000313" key="3">
    <source>
        <dbReference type="Proteomes" id="UP000054047"/>
    </source>
</evidence>
<evidence type="ECO:0000313" key="2">
    <source>
        <dbReference type="EMBL" id="KIH67308.1"/>
    </source>
</evidence>
<dbReference type="SUPFAM" id="SSF81321">
    <property type="entry name" value="Family A G protein-coupled receptor-like"/>
    <property type="match status" value="1"/>
</dbReference>
<feature type="transmembrane region" description="Helical" evidence="1">
    <location>
        <begin position="139"/>
        <end position="161"/>
    </location>
</feature>
<name>A0A0C2DBU9_9BILA</name>
<protein>
    <recommendedName>
        <fullName evidence="4">G-protein coupled receptors family 1 profile domain-containing protein</fullName>
    </recommendedName>
</protein>
<dbReference type="Gene3D" id="1.20.1070.10">
    <property type="entry name" value="Rhodopsin 7-helix transmembrane proteins"/>
    <property type="match status" value="1"/>
</dbReference>
<feature type="transmembrane region" description="Helical" evidence="1">
    <location>
        <begin position="54"/>
        <end position="76"/>
    </location>
</feature>